<dbReference type="AlphaFoldDB" id="A0A543IWL1"/>
<protein>
    <submittedName>
        <fullName evidence="3">Uncharacterized protein YkwD</fullName>
    </submittedName>
</protein>
<dbReference type="EMBL" id="VFPQ01000001">
    <property type="protein sequence ID" value="TQM74963.1"/>
    <property type="molecule type" value="Genomic_DNA"/>
</dbReference>
<proteinExistence type="predicted"/>
<comment type="caution">
    <text evidence="3">The sequence shown here is derived from an EMBL/GenBank/DDBJ whole genome shotgun (WGS) entry which is preliminary data.</text>
</comment>
<dbReference type="InterPro" id="IPR035940">
    <property type="entry name" value="CAP_sf"/>
</dbReference>
<dbReference type="Pfam" id="PF00188">
    <property type="entry name" value="CAP"/>
    <property type="match status" value="1"/>
</dbReference>
<evidence type="ECO:0000313" key="4">
    <source>
        <dbReference type="Proteomes" id="UP000319213"/>
    </source>
</evidence>
<evidence type="ECO:0000259" key="2">
    <source>
        <dbReference type="Pfam" id="PF00188"/>
    </source>
</evidence>
<keyword evidence="4" id="KW-1185">Reference proteome</keyword>
<feature type="chain" id="PRO_5022026609" evidence="1">
    <location>
        <begin position="40"/>
        <end position="221"/>
    </location>
</feature>
<sequence length="221" mass="23628">MSLAPWETSVNRTLRLLGITATAGIVALSLPGVAAQAHAETSTAAPNCSALAKYYDAVPRPDLGKGIVRTVNVQIAQATYCLINAERAKAGLPALKWNEKLHRLAVEHARAAVKLKWWKDGADPHKNPVTGSTPESRIRGAGYCANGRSWSVAEIAYTDWGGRGTPRAAVRWWMNSDKHRPHILSRTLTEIGGFAIGGAADPKGANATDAGTYVMKFGSCR</sequence>
<gene>
    <name evidence="3" type="ORF">FHX40_1652</name>
</gene>
<dbReference type="SUPFAM" id="SSF55797">
    <property type="entry name" value="PR-1-like"/>
    <property type="match status" value="1"/>
</dbReference>
<name>A0A543IWL1_9ACTN</name>
<reference evidence="3 4" key="1">
    <citation type="submission" date="2019-06" db="EMBL/GenBank/DDBJ databases">
        <title>Sequencing the genomes of 1000 actinobacteria strains.</title>
        <authorList>
            <person name="Klenk H.-P."/>
        </authorList>
    </citation>
    <scope>NUCLEOTIDE SEQUENCE [LARGE SCALE GENOMIC DNA]</scope>
    <source>
        <strain evidence="3 4">DSM 43186</strain>
    </source>
</reference>
<keyword evidence="1" id="KW-0732">Signal</keyword>
<dbReference type="CDD" id="cd05379">
    <property type="entry name" value="CAP_bacterial"/>
    <property type="match status" value="1"/>
</dbReference>
<evidence type="ECO:0000256" key="1">
    <source>
        <dbReference type="SAM" id="SignalP"/>
    </source>
</evidence>
<feature type="signal peptide" evidence="1">
    <location>
        <begin position="1"/>
        <end position="39"/>
    </location>
</feature>
<accession>A0A543IWL1</accession>
<feature type="domain" description="SCP" evidence="2">
    <location>
        <begin position="82"/>
        <end position="197"/>
    </location>
</feature>
<organism evidence="3 4">
    <name type="scientific">Thermopolyspora flexuosa</name>
    <dbReference type="NCBI Taxonomy" id="103836"/>
    <lineage>
        <taxon>Bacteria</taxon>
        <taxon>Bacillati</taxon>
        <taxon>Actinomycetota</taxon>
        <taxon>Actinomycetes</taxon>
        <taxon>Streptosporangiales</taxon>
        <taxon>Streptosporangiaceae</taxon>
        <taxon>Thermopolyspora</taxon>
    </lineage>
</organism>
<dbReference type="Gene3D" id="3.40.33.10">
    <property type="entry name" value="CAP"/>
    <property type="match status" value="1"/>
</dbReference>
<evidence type="ECO:0000313" key="3">
    <source>
        <dbReference type="EMBL" id="TQM74963.1"/>
    </source>
</evidence>
<dbReference type="OrthoDB" id="68195at2"/>
<dbReference type="Proteomes" id="UP000319213">
    <property type="component" value="Unassembled WGS sequence"/>
</dbReference>
<dbReference type="PANTHER" id="PTHR31157">
    <property type="entry name" value="SCP DOMAIN-CONTAINING PROTEIN"/>
    <property type="match status" value="1"/>
</dbReference>
<dbReference type="PANTHER" id="PTHR31157:SF1">
    <property type="entry name" value="SCP DOMAIN-CONTAINING PROTEIN"/>
    <property type="match status" value="1"/>
</dbReference>
<dbReference type="InterPro" id="IPR014044">
    <property type="entry name" value="CAP_dom"/>
</dbReference>